<keyword evidence="2" id="KW-1185">Reference proteome</keyword>
<protein>
    <submittedName>
        <fullName evidence="1">Uncharacterized protein</fullName>
    </submittedName>
</protein>
<proteinExistence type="predicted"/>
<gene>
    <name evidence="1" type="ORF">DPM19_21940</name>
</gene>
<dbReference type="OrthoDB" id="4171745at2"/>
<organism evidence="1 2">
    <name type="scientific">Actinomadura craniellae</name>
    <dbReference type="NCBI Taxonomy" id="2231787"/>
    <lineage>
        <taxon>Bacteria</taxon>
        <taxon>Bacillati</taxon>
        <taxon>Actinomycetota</taxon>
        <taxon>Actinomycetes</taxon>
        <taxon>Streptosporangiales</taxon>
        <taxon>Thermomonosporaceae</taxon>
        <taxon>Actinomadura</taxon>
    </lineage>
</organism>
<name>A0A365H223_9ACTN</name>
<dbReference type="RefSeq" id="WP_111869848.1">
    <property type="nucleotide sequence ID" value="NZ_QLYX01000010.1"/>
</dbReference>
<comment type="caution">
    <text evidence="1">The sequence shown here is derived from an EMBL/GenBank/DDBJ whole genome shotgun (WGS) entry which is preliminary data.</text>
</comment>
<reference evidence="1 2" key="1">
    <citation type="submission" date="2018-06" db="EMBL/GenBank/DDBJ databases">
        <title>Actinomadura craniellae sp. nov. isolated from marine sponge Craniella sp.</title>
        <authorList>
            <person name="Li L."/>
            <person name="Xu Q.H."/>
            <person name="Lin H.W."/>
            <person name="Lu Y.H."/>
        </authorList>
    </citation>
    <scope>NUCLEOTIDE SEQUENCE [LARGE SCALE GENOMIC DNA]</scope>
    <source>
        <strain evidence="1 2">LHW63021</strain>
    </source>
</reference>
<dbReference type="EMBL" id="QLYX01000010">
    <property type="protein sequence ID" value="RAY13154.1"/>
    <property type="molecule type" value="Genomic_DNA"/>
</dbReference>
<dbReference type="AlphaFoldDB" id="A0A365H223"/>
<evidence type="ECO:0000313" key="2">
    <source>
        <dbReference type="Proteomes" id="UP000251891"/>
    </source>
</evidence>
<accession>A0A365H223</accession>
<sequence>MGDFYDFFLTLNLRPVLSAAELAELRWHLGLGPQPAELTILTDFPEVVLDENGKAEVDDNGDWRVENAPRPVLARRGAAWRLGGALFSLLEPRTEGWALTTRQELHPDEYQHVDRLLDWLGSRANSDFGCYAGYERFYEEDTITRRLVIEDSTIRRREP</sequence>
<dbReference type="Proteomes" id="UP000251891">
    <property type="component" value="Unassembled WGS sequence"/>
</dbReference>
<evidence type="ECO:0000313" key="1">
    <source>
        <dbReference type="EMBL" id="RAY13154.1"/>
    </source>
</evidence>